<dbReference type="GO" id="GO:0004674">
    <property type="term" value="F:protein serine/threonine kinase activity"/>
    <property type="evidence" value="ECO:0007669"/>
    <property type="project" value="UniProtKB-KW"/>
</dbReference>
<comment type="catalytic activity">
    <reaction evidence="18">
        <text>L-seryl-[protein] + ATP = O-phospho-L-seryl-[protein] + ADP + H(+)</text>
        <dbReference type="Rhea" id="RHEA:17989"/>
        <dbReference type="Rhea" id="RHEA-COMP:9863"/>
        <dbReference type="Rhea" id="RHEA-COMP:11604"/>
        <dbReference type="ChEBI" id="CHEBI:15378"/>
        <dbReference type="ChEBI" id="CHEBI:29999"/>
        <dbReference type="ChEBI" id="CHEBI:30616"/>
        <dbReference type="ChEBI" id="CHEBI:83421"/>
        <dbReference type="ChEBI" id="CHEBI:456216"/>
        <dbReference type="EC" id="2.7.11.1"/>
    </reaction>
</comment>
<dbReference type="PANTHER" id="PTHR47976">
    <property type="entry name" value="G-TYPE LECTIN S-RECEPTOR-LIKE SERINE/THREONINE-PROTEIN KINASE SD2-5"/>
    <property type="match status" value="1"/>
</dbReference>
<evidence type="ECO:0000256" key="13">
    <source>
        <dbReference type="ARBA" id="ARBA00023136"/>
    </source>
</evidence>
<organism evidence="22 23">
    <name type="scientific">Dioscorea zingiberensis</name>
    <dbReference type="NCBI Taxonomy" id="325984"/>
    <lineage>
        <taxon>Eukaryota</taxon>
        <taxon>Viridiplantae</taxon>
        <taxon>Streptophyta</taxon>
        <taxon>Embryophyta</taxon>
        <taxon>Tracheophyta</taxon>
        <taxon>Spermatophyta</taxon>
        <taxon>Magnoliopsida</taxon>
        <taxon>Liliopsida</taxon>
        <taxon>Dioscoreales</taxon>
        <taxon>Dioscoreaceae</taxon>
        <taxon>Dioscorea</taxon>
    </lineage>
</organism>
<evidence type="ECO:0000256" key="11">
    <source>
        <dbReference type="ARBA" id="ARBA00022840"/>
    </source>
</evidence>
<dbReference type="GO" id="GO:0005524">
    <property type="term" value="F:ATP binding"/>
    <property type="evidence" value="ECO:0007669"/>
    <property type="project" value="UniProtKB-UniRule"/>
</dbReference>
<keyword evidence="5" id="KW-0808">Transferase</keyword>
<dbReference type="InterPro" id="IPR000719">
    <property type="entry name" value="Prot_kinase_dom"/>
</dbReference>
<evidence type="ECO:0000256" key="5">
    <source>
        <dbReference type="ARBA" id="ARBA00022679"/>
    </source>
</evidence>
<dbReference type="InterPro" id="IPR051343">
    <property type="entry name" value="G-type_lectin_kinases/EP1-like"/>
</dbReference>
<feature type="transmembrane region" description="Helical" evidence="20">
    <location>
        <begin position="46"/>
        <end position="68"/>
    </location>
</feature>
<dbReference type="Proteomes" id="UP001085076">
    <property type="component" value="Miscellaneous, Linkage group lg03"/>
</dbReference>
<keyword evidence="3" id="KW-0723">Serine/threonine-protein kinase</keyword>
<comment type="subcellular location">
    <subcellularLocation>
        <location evidence="1">Membrane</location>
        <topology evidence="1">Single-pass type I membrane protein</topology>
    </subcellularLocation>
</comment>
<keyword evidence="15" id="KW-0675">Receptor</keyword>
<gene>
    <name evidence="22" type="ORF">J5N97_012064</name>
</gene>
<dbReference type="SUPFAM" id="SSF56112">
    <property type="entry name" value="Protein kinase-like (PK-like)"/>
    <property type="match status" value="1"/>
</dbReference>
<dbReference type="InterPro" id="IPR001245">
    <property type="entry name" value="Ser-Thr/Tyr_kinase_cat_dom"/>
</dbReference>
<evidence type="ECO:0000256" key="10">
    <source>
        <dbReference type="ARBA" id="ARBA00022777"/>
    </source>
</evidence>
<comment type="caution">
    <text evidence="22">The sequence shown here is derived from an EMBL/GenBank/DDBJ whole genome shotgun (WGS) entry which is preliminary data.</text>
</comment>
<evidence type="ECO:0000256" key="6">
    <source>
        <dbReference type="ARBA" id="ARBA00022692"/>
    </source>
</evidence>
<evidence type="ECO:0000313" key="22">
    <source>
        <dbReference type="EMBL" id="KAJ0976590.1"/>
    </source>
</evidence>
<dbReference type="PROSITE" id="PS50011">
    <property type="entry name" value="PROTEIN_KINASE_DOM"/>
    <property type="match status" value="1"/>
</dbReference>
<dbReference type="EC" id="2.7.11.1" evidence="2"/>
<feature type="binding site" evidence="19">
    <location>
        <position position="135"/>
    </location>
    <ligand>
        <name>ATP</name>
        <dbReference type="ChEBI" id="CHEBI:30616"/>
    </ligand>
</feature>
<keyword evidence="12 20" id="KW-1133">Transmembrane helix</keyword>
<dbReference type="Pfam" id="PF07714">
    <property type="entry name" value="PK_Tyr_Ser-Thr"/>
    <property type="match status" value="1"/>
</dbReference>
<keyword evidence="16" id="KW-0325">Glycoprotein</keyword>
<keyword evidence="23" id="KW-1185">Reference proteome</keyword>
<dbReference type="FunFam" id="3.30.200.20:FF:000059">
    <property type="entry name" value="S-receptor-like serine/threonine-protein kinase"/>
    <property type="match status" value="1"/>
</dbReference>
<dbReference type="OrthoDB" id="695089at2759"/>
<accession>A0A9D5HHD4</accession>
<reference evidence="22" key="2">
    <citation type="journal article" date="2022" name="Hortic Res">
        <title>The genome of Dioscorea zingiberensis sheds light on the biosynthesis, origin and evolution of the medicinally important diosgenin saponins.</title>
        <authorList>
            <person name="Li Y."/>
            <person name="Tan C."/>
            <person name="Li Z."/>
            <person name="Guo J."/>
            <person name="Li S."/>
            <person name="Chen X."/>
            <person name="Wang C."/>
            <person name="Dai X."/>
            <person name="Yang H."/>
            <person name="Song W."/>
            <person name="Hou L."/>
            <person name="Xu J."/>
            <person name="Tong Z."/>
            <person name="Xu A."/>
            <person name="Yuan X."/>
            <person name="Wang W."/>
            <person name="Yang Q."/>
            <person name="Chen L."/>
            <person name="Sun Z."/>
            <person name="Wang K."/>
            <person name="Pan B."/>
            <person name="Chen J."/>
            <person name="Bao Y."/>
            <person name="Liu F."/>
            <person name="Qi X."/>
            <person name="Gang D.R."/>
            <person name="Wen J."/>
            <person name="Li J."/>
        </authorList>
    </citation>
    <scope>NUCLEOTIDE SEQUENCE</scope>
    <source>
        <strain evidence="22">Dzin_1.0</strain>
    </source>
</reference>
<evidence type="ECO:0000256" key="9">
    <source>
        <dbReference type="ARBA" id="ARBA00022741"/>
    </source>
</evidence>
<evidence type="ECO:0000256" key="8">
    <source>
        <dbReference type="ARBA" id="ARBA00022734"/>
    </source>
</evidence>
<evidence type="ECO:0000256" key="16">
    <source>
        <dbReference type="ARBA" id="ARBA00023180"/>
    </source>
</evidence>
<dbReference type="PANTHER" id="PTHR47976:SF7">
    <property type="entry name" value="RECEPTOR-LIKE SERINE_THREONINE-PROTEIN KINASE"/>
    <property type="match status" value="1"/>
</dbReference>
<dbReference type="AlphaFoldDB" id="A0A9D5HHD4"/>
<dbReference type="InterPro" id="IPR011009">
    <property type="entry name" value="Kinase-like_dom_sf"/>
</dbReference>
<feature type="domain" description="Protein kinase" evidence="21">
    <location>
        <begin position="106"/>
        <end position="356"/>
    </location>
</feature>
<reference evidence="22" key="1">
    <citation type="submission" date="2021-03" db="EMBL/GenBank/DDBJ databases">
        <authorList>
            <person name="Li Z."/>
            <person name="Yang C."/>
        </authorList>
    </citation>
    <scope>NUCLEOTIDE SEQUENCE</scope>
    <source>
        <strain evidence="22">Dzin_1.0</strain>
        <tissue evidence="22">Leaf</tissue>
    </source>
</reference>
<evidence type="ECO:0000313" key="23">
    <source>
        <dbReference type="Proteomes" id="UP001085076"/>
    </source>
</evidence>
<evidence type="ECO:0000256" key="1">
    <source>
        <dbReference type="ARBA" id="ARBA00004479"/>
    </source>
</evidence>
<comment type="catalytic activity">
    <reaction evidence="17">
        <text>L-threonyl-[protein] + ATP = O-phospho-L-threonyl-[protein] + ADP + H(+)</text>
        <dbReference type="Rhea" id="RHEA:46608"/>
        <dbReference type="Rhea" id="RHEA-COMP:11060"/>
        <dbReference type="Rhea" id="RHEA-COMP:11605"/>
        <dbReference type="ChEBI" id="CHEBI:15378"/>
        <dbReference type="ChEBI" id="CHEBI:30013"/>
        <dbReference type="ChEBI" id="CHEBI:30616"/>
        <dbReference type="ChEBI" id="CHEBI:61977"/>
        <dbReference type="ChEBI" id="CHEBI:456216"/>
        <dbReference type="EC" id="2.7.11.1"/>
    </reaction>
</comment>
<proteinExistence type="predicted"/>
<keyword evidence="14" id="KW-1015">Disulfide bond</keyword>
<dbReference type="Gene3D" id="3.30.200.20">
    <property type="entry name" value="Phosphorylase Kinase, domain 1"/>
    <property type="match status" value="1"/>
</dbReference>
<dbReference type="GO" id="GO:0016020">
    <property type="term" value="C:membrane"/>
    <property type="evidence" value="ECO:0007669"/>
    <property type="project" value="UniProtKB-SubCell"/>
</dbReference>
<evidence type="ECO:0000256" key="15">
    <source>
        <dbReference type="ARBA" id="ARBA00023170"/>
    </source>
</evidence>
<keyword evidence="4" id="KW-0245">EGF-like domain</keyword>
<evidence type="ECO:0000256" key="20">
    <source>
        <dbReference type="SAM" id="Phobius"/>
    </source>
</evidence>
<evidence type="ECO:0000259" key="21">
    <source>
        <dbReference type="PROSITE" id="PS50011"/>
    </source>
</evidence>
<keyword evidence="8" id="KW-0430">Lectin</keyword>
<evidence type="ECO:0000256" key="17">
    <source>
        <dbReference type="ARBA" id="ARBA00047899"/>
    </source>
</evidence>
<keyword evidence="10" id="KW-0418">Kinase</keyword>
<evidence type="ECO:0000256" key="4">
    <source>
        <dbReference type="ARBA" id="ARBA00022536"/>
    </source>
</evidence>
<dbReference type="EMBL" id="JAGGNH010000003">
    <property type="protein sequence ID" value="KAJ0976590.1"/>
    <property type="molecule type" value="Genomic_DNA"/>
</dbReference>
<dbReference type="PROSITE" id="PS00107">
    <property type="entry name" value="PROTEIN_KINASE_ATP"/>
    <property type="match status" value="1"/>
</dbReference>
<keyword evidence="7" id="KW-0732">Signal</keyword>
<evidence type="ECO:0000256" key="3">
    <source>
        <dbReference type="ARBA" id="ARBA00022527"/>
    </source>
</evidence>
<evidence type="ECO:0000256" key="2">
    <source>
        <dbReference type="ARBA" id="ARBA00012513"/>
    </source>
</evidence>
<keyword evidence="6 20" id="KW-0812">Transmembrane</keyword>
<evidence type="ECO:0000256" key="14">
    <source>
        <dbReference type="ARBA" id="ARBA00023157"/>
    </source>
</evidence>
<name>A0A9D5HHD4_9LILI</name>
<evidence type="ECO:0000256" key="12">
    <source>
        <dbReference type="ARBA" id="ARBA00022989"/>
    </source>
</evidence>
<evidence type="ECO:0000256" key="7">
    <source>
        <dbReference type="ARBA" id="ARBA00022729"/>
    </source>
</evidence>
<evidence type="ECO:0000256" key="18">
    <source>
        <dbReference type="ARBA" id="ARBA00048679"/>
    </source>
</evidence>
<keyword evidence="9 19" id="KW-0547">Nucleotide-binding</keyword>
<keyword evidence="11 19" id="KW-0067">ATP-binding</keyword>
<evidence type="ECO:0000256" key="19">
    <source>
        <dbReference type="PROSITE-ProRule" id="PRU10141"/>
    </source>
</evidence>
<sequence>MIYGRRDETQTLLTFIKVRAGDPGGATTTTPPPLNLIKKEVSGVPLVVFLSAIAGLIVFFIVLFIIMFKSKVVRYRMIRSSIELAGFMDEMAPRSFSYHELHEATEGFKEELGRGAFGTVFKGTLPSTGRSVAVKRLEKVVEEGEREFQTEMKVIGRAHHRNLVTLLGFCNEGSNRLLVYEFMSNGSLADLIFRAEQNRPDWKERKNMELEVEVEEIILSEWVYSCYLVGELKKLILDEDNVDMVEFENMVKRFRDLARGKLVCFVAATFKISPTTKVVWSMFQPYWFTKIVEIALDEKPNVVVFVAEDNELFEEAEIVVEEEVVISWQRWPEGWQRGPEKGVVAFEVASGLRDYS</sequence>
<keyword evidence="13 20" id="KW-0472">Membrane</keyword>
<dbReference type="InterPro" id="IPR017441">
    <property type="entry name" value="Protein_kinase_ATP_BS"/>
</dbReference>
<protein>
    <recommendedName>
        <fullName evidence="2">non-specific serine/threonine protein kinase</fullName>
        <ecNumber evidence="2">2.7.11.1</ecNumber>
    </recommendedName>
</protein>